<accession>A0ABS2PRB1</accession>
<evidence type="ECO:0000313" key="2">
    <source>
        <dbReference type="Proteomes" id="UP000697472"/>
    </source>
</evidence>
<dbReference type="Proteomes" id="UP000697472">
    <property type="component" value="Unassembled WGS sequence"/>
</dbReference>
<protein>
    <submittedName>
        <fullName evidence="1">Uncharacterized protein</fullName>
    </submittedName>
</protein>
<sequence>MGNRESVAFIETIQWIVSLPSDFVALSTTAETIGDGVLRTPTAPLLKLTSHPI</sequence>
<gene>
    <name evidence="1" type="ORF">JOC28_000864</name>
</gene>
<dbReference type="RefSeq" id="WP_205009410.1">
    <property type="nucleotide sequence ID" value="NZ_JAFBEH010000014.1"/>
</dbReference>
<keyword evidence="2" id="KW-1185">Reference proteome</keyword>
<organism evidence="1 2">
    <name type="scientific">Streptococcus loxodontisalivarius</name>
    <dbReference type="NCBI Taxonomy" id="1349415"/>
    <lineage>
        <taxon>Bacteria</taxon>
        <taxon>Bacillati</taxon>
        <taxon>Bacillota</taxon>
        <taxon>Bacilli</taxon>
        <taxon>Lactobacillales</taxon>
        <taxon>Streptococcaceae</taxon>
        <taxon>Streptococcus</taxon>
    </lineage>
</organism>
<dbReference type="EMBL" id="JAFBEH010000014">
    <property type="protein sequence ID" value="MBM7642567.1"/>
    <property type="molecule type" value="Genomic_DNA"/>
</dbReference>
<evidence type="ECO:0000313" key="1">
    <source>
        <dbReference type="EMBL" id="MBM7642567.1"/>
    </source>
</evidence>
<comment type="caution">
    <text evidence="1">The sequence shown here is derived from an EMBL/GenBank/DDBJ whole genome shotgun (WGS) entry which is preliminary data.</text>
</comment>
<proteinExistence type="predicted"/>
<reference evidence="1 2" key="1">
    <citation type="submission" date="2021-01" db="EMBL/GenBank/DDBJ databases">
        <title>Genomic Encyclopedia of Type Strains, Phase IV (KMG-IV): sequencing the most valuable type-strain genomes for metagenomic binning, comparative biology and taxonomic classification.</title>
        <authorList>
            <person name="Goeker M."/>
        </authorList>
    </citation>
    <scope>NUCLEOTIDE SEQUENCE [LARGE SCALE GENOMIC DNA]</scope>
    <source>
        <strain evidence="1 2">DSM 27382</strain>
    </source>
</reference>
<name>A0ABS2PRB1_9STRE</name>